<dbReference type="InterPro" id="IPR036661">
    <property type="entry name" value="Luciferase-like_sf"/>
</dbReference>
<protein>
    <submittedName>
        <fullName evidence="7">LLM class flavin-dependent oxidoreductase</fullName>
    </submittedName>
</protein>
<dbReference type="GO" id="GO:0016705">
    <property type="term" value="F:oxidoreductase activity, acting on paired donors, with incorporation or reduction of molecular oxygen"/>
    <property type="evidence" value="ECO:0007669"/>
    <property type="project" value="InterPro"/>
</dbReference>
<sequence length="392" mass="43843">MSDIQLRHGIFLAPYHPIGESPTTLLRRDIEYCKLWEDLGYNEVWVGEHHSGGMEIIASPELFIAAAAEATTRIRFGTGVISLPYHNPLMVANRIAQLDHQTQGRVSFGFGPGLLMGDAHMQAIEPKLTRNRMLEALDVIIRLLKGEEVTETSEWYTLQNARAHLLPYTRPLPEIAVASAGTPSGGKAAGKYGASMLCVAASDSGGFNVLDTNWQIACETAAEYGNTMDRRNLRLVAPIHIAETREQAFKNVEWGLDEWGDYYELVSPNPFKAKGKELPKKLVESKRAVIGTPDDAIEMIERMQGKQGEFGVFLAQHVDWADPAATRKSYELYARYVMPHFAKTNANRRATQDWMIEQNTNFQDRRKTASDAAFAQHEAEQSEKKAHRKAGE</sequence>
<dbReference type="InterPro" id="IPR050766">
    <property type="entry name" value="Bact_Lucif_Oxidored"/>
</dbReference>
<evidence type="ECO:0000256" key="3">
    <source>
        <dbReference type="ARBA" id="ARBA00023002"/>
    </source>
</evidence>
<proteinExistence type="inferred from homology"/>
<evidence type="ECO:0000259" key="6">
    <source>
        <dbReference type="Pfam" id="PF00296"/>
    </source>
</evidence>
<reference evidence="7 8" key="1">
    <citation type="submission" date="2019-11" db="EMBL/GenBank/DDBJ databases">
        <title>Pseudooceanicola pacifica sp. nov., isolated from deep-sea sediment of the Pacific Ocean.</title>
        <authorList>
            <person name="Lyu L."/>
        </authorList>
    </citation>
    <scope>NUCLEOTIDE SEQUENCE [LARGE SCALE GENOMIC DNA]</scope>
    <source>
        <strain evidence="7 8">216_PA32_1</strain>
    </source>
</reference>
<organism evidence="7 8">
    <name type="scientific">Pseudooceanicola pacificus</name>
    <dbReference type="NCBI Taxonomy" id="2676438"/>
    <lineage>
        <taxon>Bacteria</taxon>
        <taxon>Pseudomonadati</taxon>
        <taxon>Pseudomonadota</taxon>
        <taxon>Alphaproteobacteria</taxon>
        <taxon>Rhodobacterales</taxon>
        <taxon>Paracoccaceae</taxon>
        <taxon>Pseudooceanicola</taxon>
    </lineage>
</organism>
<accession>A0A844WFD6</accession>
<dbReference type="SUPFAM" id="SSF51679">
    <property type="entry name" value="Bacterial luciferase-like"/>
    <property type="match status" value="1"/>
</dbReference>
<dbReference type="Pfam" id="PF00296">
    <property type="entry name" value="Bac_luciferase"/>
    <property type="match status" value="1"/>
</dbReference>
<feature type="region of interest" description="Disordered" evidence="5">
    <location>
        <begin position="359"/>
        <end position="392"/>
    </location>
</feature>
<evidence type="ECO:0000313" key="7">
    <source>
        <dbReference type="EMBL" id="MWB78159.1"/>
    </source>
</evidence>
<comment type="caution">
    <text evidence="7">The sequence shown here is derived from an EMBL/GenBank/DDBJ whole genome shotgun (WGS) entry which is preliminary data.</text>
</comment>
<dbReference type="Gene3D" id="3.20.20.30">
    <property type="entry name" value="Luciferase-like domain"/>
    <property type="match status" value="1"/>
</dbReference>
<feature type="domain" description="Luciferase-like" evidence="6">
    <location>
        <begin position="10"/>
        <end position="304"/>
    </location>
</feature>
<comment type="similarity">
    <text evidence="1">Belongs to the bacterial luciferase oxidoreductase family.</text>
</comment>
<keyword evidence="3" id="KW-0560">Oxidoreductase</keyword>
<dbReference type="GO" id="GO:0004497">
    <property type="term" value="F:monooxygenase activity"/>
    <property type="evidence" value="ECO:0007669"/>
    <property type="project" value="UniProtKB-KW"/>
</dbReference>
<evidence type="ECO:0000256" key="1">
    <source>
        <dbReference type="ARBA" id="ARBA00010426"/>
    </source>
</evidence>
<dbReference type="PANTHER" id="PTHR30137">
    <property type="entry name" value="LUCIFERASE-LIKE MONOOXYGENASE"/>
    <property type="match status" value="1"/>
</dbReference>
<name>A0A844WFD6_9RHOB</name>
<evidence type="ECO:0000256" key="5">
    <source>
        <dbReference type="SAM" id="MobiDB-lite"/>
    </source>
</evidence>
<dbReference type="PANTHER" id="PTHR30137:SF16">
    <property type="entry name" value="BLL0895 PROTEIN"/>
    <property type="match status" value="1"/>
</dbReference>
<dbReference type="GO" id="GO:0005829">
    <property type="term" value="C:cytosol"/>
    <property type="evidence" value="ECO:0007669"/>
    <property type="project" value="TreeGrafter"/>
</dbReference>
<keyword evidence="2" id="KW-0285">Flavoprotein</keyword>
<dbReference type="EMBL" id="WNXQ01000004">
    <property type="protein sequence ID" value="MWB78159.1"/>
    <property type="molecule type" value="Genomic_DNA"/>
</dbReference>
<dbReference type="InterPro" id="IPR011251">
    <property type="entry name" value="Luciferase-like_dom"/>
</dbReference>
<dbReference type="AlphaFoldDB" id="A0A844WFD6"/>
<dbReference type="RefSeq" id="WP_160382426.1">
    <property type="nucleotide sequence ID" value="NZ_WNXQ01000004.1"/>
</dbReference>
<feature type="compositionally biased region" description="Basic and acidic residues" evidence="5">
    <location>
        <begin position="377"/>
        <end position="392"/>
    </location>
</feature>
<dbReference type="Proteomes" id="UP000443843">
    <property type="component" value="Unassembled WGS sequence"/>
</dbReference>
<evidence type="ECO:0000313" key="8">
    <source>
        <dbReference type="Proteomes" id="UP000443843"/>
    </source>
</evidence>
<evidence type="ECO:0000256" key="4">
    <source>
        <dbReference type="ARBA" id="ARBA00023033"/>
    </source>
</evidence>
<evidence type="ECO:0000256" key="2">
    <source>
        <dbReference type="ARBA" id="ARBA00022630"/>
    </source>
</evidence>
<gene>
    <name evidence="7" type="ORF">GLS40_09000</name>
</gene>
<keyword evidence="8" id="KW-1185">Reference proteome</keyword>
<keyword evidence="4" id="KW-0503">Monooxygenase</keyword>